<dbReference type="PANTHER" id="PTHR44942:SF4">
    <property type="entry name" value="METHYLTRANSFERASE TYPE 11 DOMAIN-CONTAINING PROTEIN"/>
    <property type="match status" value="1"/>
</dbReference>
<dbReference type="CDD" id="cd02440">
    <property type="entry name" value="AdoMet_MTases"/>
    <property type="match status" value="1"/>
</dbReference>
<keyword evidence="1 4" id="KW-0489">Methyltransferase</keyword>
<evidence type="ECO:0000256" key="2">
    <source>
        <dbReference type="ARBA" id="ARBA00022679"/>
    </source>
</evidence>
<dbReference type="Pfam" id="PF13649">
    <property type="entry name" value="Methyltransf_25"/>
    <property type="match status" value="1"/>
</dbReference>
<dbReference type="AlphaFoldDB" id="A0A5B9DTJ5"/>
<dbReference type="InterPro" id="IPR051052">
    <property type="entry name" value="Diverse_substrate_MTase"/>
</dbReference>
<feature type="domain" description="Methyltransferase" evidence="3">
    <location>
        <begin position="45"/>
        <end position="132"/>
    </location>
</feature>
<sequence length="261" mass="28798">MDRRAVDGKSFGEVDVVRNYAFRPPYPEALFEHLASLAPRRNCLLDLGCGPGKVARPMAASFDRVIAVDPSQEMLALARTLENGRSGNITWVECRGEDVELEPASVDFVVAANSIHWMDAGRLFPRLAGCVAPDHRVAVVSGDDPFEPPWAEAWQAFLVRWLPLLTGEPFDPKGKSTQWAAYKDHLEITGEQRFLAAPVVQSVDDFVRCQHSRESFAPDRLGSHFSEFDGQLTELLAPFANGGMLTFVVKVDLVCGTIKAN</sequence>
<dbReference type="EMBL" id="CP041690">
    <property type="protein sequence ID" value="QEE22781.1"/>
    <property type="molecule type" value="Genomic_DNA"/>
</dbReference>
<dbReference type="OrthoDB" id="5642573at2"/>
<dbReference type="GO" id="GO:0032259">
    <property type="term" value="P:methylation"/>
    <property type="evidence" value="ECO:0007669"/>
    <property type="project" value="UniProtKB-KW"/>
</dbReference>
<evidence type="ECO:0000259" key="3">
    <source>
        <dbReference type="Pfam" id="PF13649"/>
    </source>
</evidence>
<name>A0A5B9DTJ5_9HYPH</name>
<dbReference type="GO" id="GO:0008168">
    <property type="term" value="F:methyltransferase activity"/>
    <property type="evidence" value="ECO:0007669"/>
    <property type="project" value="UniProtKB-KW"/>
</dbReference>
<protein>
    <submittedName>
        <fullName evidence="4">Class I SAM-dependent methyltransferase</fullName>
    </submittedName>
</protein>
<accession>A0A5B9DTJ5</accession>
<reference evidence="4 5" key="1">
    <citation type="journal article" date="2015" name="Int. J. Syst. Evol. Microbiol.">
        <title>Youhaiella tibetensis gen. nov., sp. nov., isolated from subsurface sediment.</title>
        <authorList>
            <person name="Wang Y.X."/>
            <person name="Huang F.Q."/>
            <person name="Nogi Y."/>
            <person name="Pang S.J."/>
            <person name="Wang P.K."/>
            <person name="Lv J."/>
        </authorList>
    </citation>
    <scope>NUCLEOTIDE SEQUENCE [LARGE SCALE GENOMIC DNA]</scope>
    <source>
        <strain evidence="5">fig4</strain>
    </source>
</reference>
<dbReference type="KEGG" id="yti:FNA67_12275"/>
<proteinExistence type="predicted"/>
<dbReference type="SUPFAM" id="SSF53335">
    <property type="entry name" value="S-adenosyl-L-methionine-dependent methyltransferases"/>
    <property type="match status" value="1"/>
</dbReference>
<gene>
    <name evidence="4" type="ORF">FNA67_12275</name>
</gene>
<evidence type="ECO:0000313" key="5">
    <source>
        <dbReference type="Proteomes" id="UP000321062"/>
    </source>
</evidence>
<keyword evidence="2 4" id="KW-0808">Transferase</keyword>
<dbReference type="Proteomes" id="UP000321062">
    <property type="component" value="Chromosome"/>
</dbReference>
<evidence type="ECO:0000313" key="4">
    <source>
        <dbReference type="EMBL" id="QEE22781.1"/>
    </source>
</evidence>
<dbReference type="InterPro" id="IPR041698">
    <property type="entry name" value="Methyltransf_25"/>
</dbReference>
<dbReference type="Gene3D" id="3.40.50.150">
    <property type="entry name" value="Vaccinia Virus protein VP39"/>
    <property type="match status" value="1"/>
</dbReference>
<dbReference type="InterPro" id="IPR029063">
    <property type="entry name" value="SAM-dependent_MTases_sf"/>
</dbReference>
<evidence type="ECO:0000256" key="1">
    <source>
        <dbReference type="ARBA" id="ARBA00022603"/>
    </source>
</evidence>
<dbReference type="PANTHER" id="PTHR44942">
    <property type="entry name" value="METHYLTRANSF_11 DOMAIN-CONTAINING PROTEIN"/>
    <property type="match status" value="1"/>
</dbReference>
<organism evidence="4 5">
    <name type="scientific">Paradevosia tibetensis</name>
    <dbReference type="NCBI Taxonomy" id="1447062"/>
    <lineage>
        <taxon>Bacteria</taxon>
        <taxon>Pseudomonadati</taxon>
        <taxon>Pseudomonadota</taxon>
        <taxon>Alphaproteobacteria</taxon>
        <taxon>Hyphomicrobiales</taxon>
        <taxon>Devosiaceae</taxon>
        <taxon>Paradevosia</taxon>
    </lineage>
</organism>
<keyword evidence="5" id="KW-1185">Reference proteome</keyword>